<reference evidence="10 11" key="1">
    <citation type="submission" date="2016-11" db="EMBL/GenBank/DDBJ databases">
        <title>Mixed transmission modes and dynamic genome evolution in an obligate animal-bacterial symbiosis.</title>
        <authorList>
            <person name="Russell S.L."/>
            <person name="Corbett-Detig R.B."/>
            <person name="Cavanaugh C.M."/>
        </authorList>
    </citation>
    <scope>NUCLEOTIDE SEQUENCE [LARGE SCALE GENOMIC DNA]</scope>
    <source>
        <strain evidence="10">Se-Cadez</strain>
    </source>
</reference>
<keyword evidence="5" id="KW-0862">Zinc</keyword>
<feature type="compositionally biased region" description="Basic and acidic residues" evidence="8">
    <location>
        <begin position="302"/>
        <end position="312"/>
    </location>
</feature>
<dbReference type="PANTHER" id="PTHR23359">
    <property type="entry name" value="NUCLEOTIDE KINASE"/>
    <property type="match status" value="1"/>
</dbReference>
<comment type="subunit">
    <text evidence="5 7">Monomer.</text>
</comment>
<dbReference type="GO" id="GO:0005737">
    <property type="term" value="C:cytoplasm"/>
    <property type="evidence" value="ECO:0007669"/>
    <property type="project" value="UniProtKB-SubCell"/>
</dbReference>
<feature type="binding site" evidence="5">
    <location>
        <position position="94"/>
    </location>
    <ligand>
        <name>AMP</name>
        <dbReference type="ChEBI" id="CHEBI:456215"/>
    </ligand>
</feature>
<comment type="caution">
    <text evidence="5">Lacks conserved residue(s) required for the propagation of feature annotation.</text>
</comment>
<evidence type="ECO:0000259" key="9">
    <source>
        <dbReference type="Pfam" id="PF05191"/>
    </source>
</evidence>
<feature type="binding site" evidence="5">
    <location>
        <begin position="70"/>
        <end position="71"/>
    </location>
    <ligand>
        <name>ATP</name>
        <dbReference type="ChEBI" id="CHEBI:30616"/>
    </ligand>
</feature>
<name>A0A1T2KUK6_9GAMM</name>
<feature type="binding site" evidence="5">
    <location>
        <position position="105"/>
    </location>
    <ligand>
        <name>AMP</name>
        <dbReference type="ChEBI" id="CHEBI:456215"/>
    </ligand>
</feature>
<dbReference type="Gene3D" id="3.40.50.300">
    <property type="entry name" value="P-loop containing nucleotide triphosphate hydrolases"/>
    <property type="match status" value="1"/>
</dbReference>
<dbReference type="Pfam" id="PF05191">
    <property type="entry name" value="ADK_lid"/>
    <property type="match status" value="1"/>
</dbReference>
<feature type="compositionally biased region" description="Acidic residues" evidence="8">
    <location>
        <begin position="282"/>
        <end position="300"/>
    </location>
</feature>
<keyword evidence="4 5" id="KW-0418">Kinase</keyword>
<feature type="binding site" evidence="5">
    <location>
        <position position="84"/>
    </location>
    <ligand>
        <name>Zn(2+)</name>
        <dbReference type="ChEBI" id="CHEBI:29105"/>
        <note>structural</note>
    </ligand>
</feature>
<evidence type="ECO:0000256" key="1">
    <source>
        <dbReference type="ARBA" id="ARBA00022679"/>
    </source>
</evidence>
<feature type="binding site" evidence="5">
    <location>
        <begin position="19"/>
        <end position="22"/>
    </location>
    <ligand>
        <name>AMP</name>
        <dbReference type="ChEBI" id="CHEBI:456215"/>
    </ligand>
</feature>
<dbReference type="PRINTS" id="PR00094">
    <property type="entry name" value="ADENYLTKNASE"/>
</dbReference>
<dbReference type="InterPro" id="IPR007862">
    <property type="entry name" value="Adenylate_kinase_lid-dom"/>
</dbReference>
<evidence type="ECO:0000313" key="11">
    <source>
        <dbReference type="Proteomes" id="UP000190896"/>
    </source>
</evidence>
<keyword evidence="2 5" id="KW-0545">Nucleotide biosynthesis</keyword>
<dbReference type="UniPathway" id="UPA00588">
    <property type="reaction ID" value="UER00649"/>
</dbReference>
<dbReference type="GO" id="GO:0005524">
    <property type="term" value="F:ATP binding"/>
    <property type="evidence" value="ECO:0007669"/>
    <property type="project" value="UniProtKB-UniRule"/>
</dbReference>
<evidence type="ECO:0000256" key="4">
    <source>
        <dbReference type="ARBA" id="ARBA00022777"/>
    </source>
</evidence>
<dbReference type="Proteomes" id="UP000190896">
    <property type="component" value="Unassembled WGS sequence"/>
</dbReference>
<keyword evidence="1 5" id="KW-0808">Transferase</keyword>
<evidence type="ECO:0000256" key="7">
    <source>
        <dbReference type="RuleBase" id="RU003331"/>
    </source>
</evidence>
<feature type="binding site" evidence="5">
    <location>
        <position position="133"/>
    </location>
    <ligand>
        <name>ATP</name>
        <dbReference type="ChEBI" id="CHEBI:30616"/>
    </ligand>
</feature>
<feature type="domain" description="Adenylate kinase active site lid" evidence="9">
    <location>
        <begin position="61"/>
        <end position="96"/>
    </location>
</feature>
<evidence type="ECO:0000256" key="5">
    <source>
        <dbReference type="HAMAP-Rule" id="MF_00235"/>
    </source>
</evidence>
<comment type="domain">
    <text evidence="5">Consists of three domains, a large central CORE domain and two small peripheral domains, NMPbind and LID, which undergo movements during catalysis. The LID domain closes over the site of phosphoryl transfer upon ATP binding. Assembling and dissambling the active center during each catalytic cycle provides an effective means to prevent ATP hydrolysis. Some bacteria have evolved a zinc-coordinating structure that stabilizes the LID domain.</text>
</comment>
<dbReference type="InterPro" id="IPR027417">
    <property type="entry name" value="P-loop_NTPase"/>
</dbReference>
<feature type="compositionally biased region" description="Basic residues" evidence="8">
    <location>
        <begin position="191"/>
        <end position="269"/>
    </location>
</feature>
<comment type="pathway">
    <text evidence="5">Purine metabolism; AMP biosynthesis via salvage pathway; AMP from ADP: step 1/1.</text>
</comment>
<comment type="subcellular location">
    <subcellularLocation>
        <location evidence="5 7">Cytoplasm</location>
    </subcellularLocation>
</comment>
<feature type="binding site" evidence="5">
    <location>
        <position position="26"/>
    </location>
    <ligand>
        <name>AMP</name>
        <dbReference type="ChEBI" id="CHEBI:456215"/>
    </ligand>
</feature>
<evidence type="ECO:0000256" key="2">
    <source>
        <dbReference type="ARBA" id="ARBA00022727"/>
    </source>
</evidence>
<comment type="function">
    <text evidence="5">Catalyzes the reversible transfer of the terminal phosphate group between ATP and AMP. Plays an important role in cellular energy homeostasis and in adenine nucleotide metabolism.</text>
</comment>
<dbReference type="InterPro" id="IPR000850">
    <property type="entry name" value="Adenylat/UMP-CMP_kin"/>
</dbReference>
<dbReference type="HAMAP" id="MF_00235">
    <property type="entry name" value="Adenylate_kinase_Adk"/>
    <property type="match status" value="1"/>
</dbReference>
<dbReference type="SUPFAM" id="SSF57774">
    <property type="entry name" value="Microbial and mitochondrial ADK, insert 'zinc finger' domain"/>
    <property type="match status" value="1"/>
</dbReference>
<keyword evidence="5" id="KW-0963">Cytoplasm</keyword>
<feature type="region of interest" description="Disordered" evidence="8">
    <location>
        <begin position="150"/>
        <end position="314"/>
    </location>
</feature>
<keyword evidence="5 7" id="KW-0067">ATP-binding</keyword>
<evidence type="ECO:0000256" key="8">
    <source>
        <dbReference type="SAM" id="MobiDB-lite"/>
    </source>
</evidence>
<dbReference type="EC" id="2.7.4.3" evidence="5 7"/>
<feature type="compositionally biased region" description="Basic and acidic residues" evidence="8">
    <location>
        <begin position="171"/>
        <end position="190"/>
    </location>
</feature>
<comment type="caution">
    <text evidence="10">The sequence shown here is derived from an EMBL/GenBank/DDBJ whole genome shotgun (WGS) entry which is preliminary data.</text>
</comment>
<dbReference type="InterPro" id="IPR036193">
    <property type="entry name" value="ADK_active_lid_dom_sf"/>
</dbReference>
<dbReference type="GO" id="GO:0004017">
    <property type="term" value="F:AMP kinase activity"/>
    <property type="evidence" value="ECO:0007669"/>
    <property type="project" value="UniProtKB-UniRule"/>
</dbReference>
<sequence>MLKWRLAQADVSKGFLLVGFPRGAAQAVALDEVLEELSLPLDLVMVLDGDPDHFMERLEGRRVCQSCGRTYNIFSVPPRVEGACDDCGGRVRRRSDDNEETIANRMRAYESQFQSLSQYYKLQGKIHLISAEADDDVVFRELCQVVDEAPEAAPAPVKEAPAEPVTEIPVTEEKPAAKAAEAKKKEAPKKEKAKKKAAPKKKAVAKKAAPKKKAVAKKAAPKKKVVAKKAAPKKKVVAKKAAPKKKVVAKKAAPKKKVVAKKAAPKKKVVGSEEKGSGQESGYEEESGSQESGSEEESGSQEEGRTEEKGGYQEEGVEEALVLLKNKKRGRKAPFFMVWRVVSPRRSSCSRSARNLCGYCRGALRPYRL</sequence>
<feature type="binding site" evidence="5">
    <location>
        <position position="87"/>
    </location>
    <ligand>
        <name>Zn(2+)</name>
        <dbReference type="ChEBI" id="CHEBI:29105"/>
        <note>structural</note>
    </ligand>
</feature>
<comment type="catalytic activity">
    <reaction evidence="5 7">
        <text>AMP + ATP = 2 ADP</text>
        <dbReference type="Rhea" id="RHEA:12973"/>
        <dbReference type="ChEBI" id="CHEBI:30616"/>
        <dbReference type="ChEBI" id="CHEBI:456215"/>
        <dbReference type="ChEBI" id="CHEBI:456216"/>
        <dbReference type="EC" id="2.7.4.3"/>
    </reaction>
</comment>
<keyword evidence="11" id="KW-1185">Reference proteome</keyword>
<dbReference type="Pfam" id="PF00406">
    <property type="entry name" value="ADK"/>
    <property type="match status" value="1"/>
</dbReference>
<feature type="region of interest" description="LID" evidence="5">
    <location>
        <begin position="60"/>
        <end position="97"/>
    </location>
</feature>
<organism evidence="10 11">
    <name type="scientific">Solemya velesiana gill symbiont</name>
    <dbReference type="NCBI Taxonomy" id="1918948"/>
    <lineage>
        <taxon>Bacteria</taxon>
        <taxon>Pseudomonadati</taxon>
        <taxon>Pseudomonadota</taxon>
        <taxon>Gammaproteobacteria</taxon>
        <taxon>sulfur-oxidizing symbionts</taxon>
    </lineage>
</organism>
<evidence type="ECO:0000256" key="3">
    <source>
        <dbReference type="ARBA" id="ARBA00022741"/>
    </source>
</evidence>
<feature type="binding site" evidence="5">
    <location>
        <position position="61"/>
    </location>
    <ligand>
        <name>ATP</name>
        <dbReference type="ChEBI" id="CHEBI:30616"/>
    </ligand>
</feature>
<dbReference type="EMBL" id="MPRJ01000041">
    <property type="protein sequence ID" value="OOZ36396.1"/>
    <property type="molecule type" value="Genomic_DNA"/>
</dbReference>
<keyword evidence="5" id="KW-0479">Metal-binding</keyword>
<dbReference type="CDD" id="cd01428">
    <property type="entry name" value="ADK"/>
    <property type="match status" value="1"/>
</dbReference>
<protein>
    <recommendedName>
        <fullName evidence="5 7">Adenylate kinase</fullName>
        <shortName evidence="5">AK</shortName>
        <ecNumber evidence="5 7">2.7.4.3</ecNumber>
    </recommendedName>
    <alternativeName>
        <fullName evidence="5">ATP-AMP transphosphorylase</fullName>
    </alternativeName>
    <alternativeName>
        <fullName evidence="5">ATP:AMP phosphotransferase</fullName>
    </alternativeName>
    <alternativeName>
        <fullName evidence="5">Adenylate monophosphate kinase</fullName>
    </alternativeName>
</protein>
<dbReference type="AlphaFoldDB" id="A0A1T2KUK6"/>
<dbReference type="GO" id="GO:0008270">
    <property type="term" value="F:zinc ion binding"/>
    <property type="evidence" value="ECO:0007669"/>
    <property type="project" value="UniProtKB-UniRule"/>
</dbReference>
<comment type="similarity">
    <text evidence="5 6">Belongs to the adenylate kinase family.</text>
</comment>
<evidence type="ECO:0000313" key="10">
    <source>
        <dbReference type="EMBL" id="OOZ36396.1"/>
    </source>
</evidence>
<accession>A0A1T2KUK6</accession>
<gene>
    <name evidence="5" type="primary">adk</name>
    <name evidence="10" type="ORF">BOW51_07365</name>
</gene>
<dbReference type="GO" id="GO:0044209">
    <property type="term" value="P:AMP salvage"/>
    <property type="evidence" value="ECO:0007669"/>
    <property type="project" value="UniProtKB-UniRule"/>
</dbReference>
<keyword evidence="3 5" id="KW-0547">Nucleotide-binding</keyword>
<feature type="binding site" evidence="5">
    <location>
        <position position="64"/>
    </location>
    <ligand>
        <name>Zn(2+)</name>
        <dbReference type="ChEBI" id="CHEBI:29105"/>
        <note>structural</note>
    </ligand>
</feature>
<proteinExistence type="inferred from homology"/>
<evidence type="ECO:0000256" key="6">
    <source>
        <dbReference type="RuleBase" id="RU003330"/>
    </source>
</evidence>
<feature type="compositionally biased region" description="Low complexity" evidence="8">
    <location>
        <begin position="150"/>
        <end position="165"/>
    </location>
</feature>
<feature type="binding site" evidence="5">
    <location>
        <position position="67"/>
    </location>
    <ligand>
        <name>Zn(2+)</name>
        <dbReference type="ChEBI" id="CHEBI:29105"/>
        <note>structural</note>
    </ligand>
</feature>
<dbReference type="SUPFAM" id="SSF52540">
    <property type="entry name" value="P-loop containing nucleoside triphosphate hydrolases"/>
    <property type="match status" value="1"/>
</dbReference>